<sequence length="113" mass="12469">MPLPDLESRTEKLFSKSDQLLGDTITVVMPGSDPVTIKRQVSHRDKTRVLDFAAATAQDILIELDKATFPTRPQGTWRITLPRLPGRTFAPAGANTDESGFYWEVGVKEVKGA</sequence>
<reference evidence="1 2" key="1">
    <citation type="submission" date="2018-05" db="EMBL/GenBank/DDBJ databases">
        <title>Complete Genome Sequence of the Nonylphenol-Degrading Bacterium Sphingobium amiense DSM 16289T.</title>
        <authorList>
            <person name="Ootsuka M."/>
            <person name="Nishizawa T."/>
            <person name="Ohta H."/>
        </authorList>
    </citation>
    <scope>NUCLEOTIDE SEQUENCE [LARGE SCALE GENOMIC DNA]</scope>
    <source>
        <strain evidence="1 2">DSM 16289</strain>
    </source>
</reference>
<evidence type="ECO:0000313" key="1">
    <source>
        <dbReference type="EMBL" id="BBD98046.1"/>
    </source>
</evidence>
<keyword evidence="2" id="KW-1185">Reference proteome</keyword>
<dbReference type="EMBL" id="AP018664">
    <property type="protein sequence ID" value="BBD98046.1"/>
    <property type="molecule type" value="Genomic_DNA"/>
</dbReference>
<accession>A0A494W3X2</accession>
<dbReference type="AlphaFoldDB" id="A0A494W3X2"/>
<dbReference type="KEGG" id="sami:SAMIE_1015470"/>
<gene>
    <name evidence="1" type="ORF">SAMIE_1015470</name>
</gene>
<dbReference type="RefSeq" id="WP_066700081.1">
    <property type="nucleotide sequence ID" value="NZ_AP018664.1"/>
</dbReference>
<organism evidence="1 2">
    <name type="scientific">Sphingobium amiense</name>
    <dbReference type="NCBI Taxonomy" id="135719"/>
    <lineage>
        <taxon>Bacteria</taxon>
        <taxon>Pseudomonadati</taxon>
        <taxon>Pseudomonadota</taxon>
        <taxon>Alphaproteobacteria</taxon>
        <taxon>Sphingomonadales</taxon>
        <taxon>Sphingomonadaceae</taxon>
        <taxon>Sphingobium</taxon>
    </lineage>
</organism>
<protein>
    <submittedName>
        <fullName evidence="1">Uncharacterized protein</fullName>
    </submittedName>
</protein>
<dbReference type="Proteomes" id="UP000279959">
    <property type="component" value="Chromosome"/>
</dbReference>
<proteinExistence type="predicted"/>
<evidence type="ECO:0000313" key="2">
    <source>
        <dbReference type="Proteomes" id="UP000279959"/>
    </source>
</evidence>
<name>A0A494W3X2_9SPHN</name>